<reference evidence="1" key="1">
    <citation type="submission" date="2021-01" db="EMBL/GenBank/DDBJ databases">
        <authorList>
            <person name="Corre E."/>
            <person name="Pelletier E."/>
            <person name="Niang G."/>
            <person name="Scheremetjew M."/>
            <person name="Finn R."/>
            <person name="Kale V."/>
            <person name="Holt S."/>
            <person name="Cochrane G."/>
            <person name="Meng A."/>
            <person name="Brown T."/>
            <person name="Cohen L."/>
        </authorList>
    </citation>
    <scope>NUCLEOTIDE SEQUENCE</scope>
    <source>
        <strain evidence="1">NIES-2562</strain>
    </source>
</reference>
<dbReference type="EMBL" id="HBIB01050559">
    <property type="protein sequence ID" value="CAE0271017.1"/>
    <property type="molecule type" value="Transcribed_RNA"/>
</dbReference>
<protein>
    <submittedName>
        <fullName evidence="1">Uncharacterized protein</fullName>
    </submittedName>
</protein>
<organism evidence="1">
    <name type="scientific">Palpitomonas bilix</name>
    <dbReference type="NCBI Taxonomy" id="652834"/>
    <lineage>
        <taxon>Eukaryota</taxon>
        <taxon>Eukaryota incertae sedis</taxon>
    </lineage>
</organism>
<evidence type="ECO:0000313" key="1">
    <source>
        <dbReference type="EMBL" id="CAE0271017.1"/>
    </source>
</evidence>
<gene>
    <name evidence="1" type="ORF">PBIL07802_LOCUS33372</name>
</gene>
<name>A0A7S3GMH7_9EUKA</name>
<dbReference type="AlphaFoldDB" id="A0A7S3GMH7"/>
<proteinExistence type="predicted"/>
<sequence length="107" mass="12239">MKKIGWLNLAKTREEASSSRNLDSSGKLSESIPRALFELGHLSLDESHTLMMKVLANHFESEILSIEEGLLNLVMEYCSGVPVAIIEITRELYENVRWPIFDPLWFC</sequence>
<accession>A0A7S3GMH7</accession>